<dbReference type="InParanoid" id="A0A168PK79"/>
<sequence length="72" mass="8064">MSPSTTCHQKPNFDMGAHFSAVPEFQGSMEQLKAMEQIDSEFKVTTNHMQAIVDQFVQEMHKGLDHHGATGM</sequence>
<reference evidence="1" key="1">
    <citation type="submission" date="2016-04" db="EMBL/GenBank/DDBJ databases">
        <authorList>
            <person name="Evans L.H."/>
            <person name="Alamgir A."/>
            <person name="Owens N."/>
            <person name="Weber N.D."/>
            <person name="Virtaneva K."/>
            <person name="Barbian K."/>
            <person name="Babar A."/>
            <person name="Rosenke K."/>
        </authorList>
    </citation>
    <scope>NUCLEOTIDE SEQUENCE [LARGE SCALE GENOMIC DNA]</scope>
    <source>
        <strain evidence="1">CBS 101.48</strain>
    </source>
</reference>
<proteinExistence type="predicted"/>
<dbReference type="AlphaFoldDB" id="A0A168PK79"/>
<keyword evidence="2" id="KW-1185">Reference proteome</keyword>
<dbReference type="EMBL" id="LT553919">
    <property type="protein sequence ID" value="SAM02538.1"/>
    <property type="molecule type" value="Genomic_DNA"/>
</dbReference>
<gene>
    <name evidence="1" type="primary">ABSGL_08339.1 scaffold 10076</name>
</gene>
<dbReference type="Gene3D" id="1.10.287.1250">
    <property type="match status" value="1"/>
</dbReference>
<protein>
    <submittedName>
        <fullName evidence="1">Uncharacterized protein</fullName>
    </submittedName>
</protein>
<dbReference type="Proteomes" id="UP000078561">
    <property type="component" value="Unassembled WGS sequence"/>
</dbReference>
<evidence type="ECO:0000313" key="1">
    <source>
        <dbReference type="EMBL" id="SAM02538.1"/>
    </source>
</evidence>
<name>A0A168PK79_ABSGL</name>
<accession>A0A168PK79</accession>
<evidence type="ECO:0000313" key="2">
    <source>
        <dbReference type="Proteomes" id="UP000078561"/>
    </source>
</evidence>
<organism evidence="1">
    <name type="scientific">Absidia glauca</name>
    <name type="common">Pin mould</name>
    <dbReference type="NCBI Taxonomy" id="4829"/>
    <lineage>
        <taxon>Eukaryota</taxon>
        <taxon>Fungi</taxon>
        <taxon>Fungi incertae sedis</taxon>
        <taxon>Mucoromycota</taxon>
        <taxon>Mucoromycotina</taxon>
        <taxon>Mucoromycetes</taxon>
        <taxon>Mucorales</taxon>
        <taxon>Cunninghamellaceae</taxon>
        <taxon>Absidia</taxon>
    </lineage>
</organism>